<protein>
    <recommendedName>
        <fullName evidence="2">PiggyBac transposable element-derived protein domain-containing protein</fullName>
    </recommendedName>
</protein>
<evidence type="ECO:0000313" key="4">
    <source>
        <dbReference type="Proteomes" id="UP000694620"/>
    </source>
</evidence>
<evidence type="ECO:0000313" key="3">
    <source>
        <dbReference type="Ensembl" id="ENSECRP00000016144.1"/>
    </source>
</evidence>
<feature type="domain" description="PiggyBac transposable element-derived protein" evidence="2">
    <location>
        <begin position="92"/>
        <end position="263"/>
    </location>
</feature>
<dbReference type="Ensembl" id="ENSECRT00000016433.1">
    <property type="protein sequence ID" value="ENSECRP00000016144.1"/>
    <property type="gene ID" value="ENSECRG00000010777.1"/>
</dbReference>
<dbReference type="Pfam" id="PF13843">
    <property type="entry name" value="DDE_Tnp_1_7"/>
    <property type="match status" value="2"/>
</dbReference>
<evidence type="ECO:0000259" key="2">
    <source>
        <dbReference type="Pfam" id="PF13843"/>
    </source>
</evidence>
<dbReference type="AlphaFoldDB" id="A0A8C4SDX7"/>
<proteinExistence type="predicted"/>
<reference evidence="3" key="3">
    <citation type="submission" date="2025-09" db="UniProtKB">
        <authorList>
            <consortium name="Ensembl"/>
        </authorList>
    </citation>
    <scope>IDENTIFICATION</scope>
</reference>
<evidence type="ECO:0000256" key="1">
    <source>
        <dbReference type="SAM" id="MobiDB-lite"/>
    </source>
</evidence>
<accession>A0A8C4SDX7</accession>
<keyword evidence="4" id="KW-1185">Reference proteome</keyword>
<feature type="compositionally biased region" description="Acidic residues" evidence="1">
    <location>
        <begin position="26"/>
        <end position="35"/>
    </location>
</feature>
<dbReference type="PANTHER" id="PTHR46599:SF3">
    <property type="entry name" value="PIGGYBAC TRANSPOSABLE ELEMENT-DERIVED PROTEIN 4"/>
    <property type="match status" value="1"/>
</dbReference>
<reference evidence="3" key="1">
    <citation type="submission" date="2021-06" db="EMBL/GenBank/DDBJ databases">
        <authorList>
            <consortium name="Wellcome Sanger Institute Data Sharing"/>
        </authorList>
    </citation>
    <scope>NUCLEOTIDE SEQUENCE [LARGE SCALE GENOMIC DNA]</scope>
</reference>
<organism evidence="3 4">
    <name type="scientific">Erpetoichthys calabaricus</name>
    <name type="common">Rope fish</name>
    <name type="synonym">Calamoichthys calabaricus</name>
    <dbReference type="NCBI Taxonomy" id="27687"/>
    <lineage>
        <taxon>Eukaryota</taxon>
        <taxon>Metazoa</taxon>
        <taxon>Chordata</taxon>
        <taxon>Craniata</taxon>
        <taxon>Vertebrata</taxon>
        <taxon>Euteleostomi</taxon>
        <taxon>Actinopterygii</taxon>
        <taxon>Polypteriformes</taxon>
        <taxon>Polypteridae</taxon>
        <taxon>Erpetoichthys</taxon>
    </lineage>
</organism>
<feature type="region of interest" description="Disordered" evidence="1">
    <location>
        <begin position="18"/>
        <end position="37"/>
    </location>
</feature>
<name>A0A8C4SDX7_ERPCA</name>
<feature type="domain" description="PiggyBac transposable element-derived protein" evidence="2">
    <location>
        <begin position="277"/>
        <end position="394"/>
    </location>
</feature>
<dbReference type="GeneTree" id="ENSGT00940000164464"/>
<sequence length="414" mass="48025">MAKRKLTSSEVLQAILDNNSDHDCSSSEEDFSDNDDQQRALHDTVNDGASDDGDEWVYPQHLNWTAARGELPFLHPFEATCGFTVDVNNYTAEQFYELFVSPDLIRHFAHQTNLYAAQFIEKNPNLRPHSRVRAWVDTDENEMKKFIGILMLMGIVRKPDIEMYWSTDPMYATPIFAAIMTRNRFSLLLKFFHLNDNRNEPDKKDPNRDRLFKLRPLIDHLFEAFQLPYMPGPIDESLMTYKGRLSWVQYIASKRARFGIKFYEWSAGPRLLCNHGQFYTPRELYDILLQRKNDTYGTVRDNHCGMLEDFDRAKLQQGALVAWQKGKVIALKWKDKKDVCLLSTVRNVSIVTVQAKGNKQVTKICSVVDYNSTMGGIKLVDQDTLLINQSRKIQNETRYYCPNCDADLRLSPCF</sequence>
<dbReference type="PANTHER" id="PTHR46599">
    <property type="entry name" value="PIGGYBAC TRANSPOSABLE ELEMENT-DERIVED PROTEIN 4"/>
    <property type="match status" value="1"/>
</dbReference>
<reference evidence="3" key="2">
    <citation type="submission" date="2025-08" db="UniProtKB">
        <authorList>
            <consortium name="Ensembl"/>
        </authorList>
    </citation>
    <scope>IDENTIFICATION</scope>
</reference>
<dbReference type="InterPro" id="IPR029526">
    <property type="entry name" value="PGBD"/>
</dbReference>
<dbReference type="Proteomes" id="UP000694620">
    <property type="component" value="Chromosome 12"/>
</dbReference>